<evidence type="ECO:0000313" key="2">
    <source>
        <dbReference type="EMBL" id="GJN08384.1"/>
    </source>
</evidence>
<dbReference type="Proteomes" id="UP001054889">
    <property type="component" value="Unassembled WGS sequence"/>
</dbReference>
<reference evidence="2" key="2">
    <citation type="submission" date="2021-12" db="EMBL/GenBank/DDBJ databases">
        <title>Resequencing data analysis of finger millet.</title>
        <authorList>
            <person name="Hatakeyama M."/>
            <person name="Aluri S."/>
            <person name="Balachadran M.T."/>
            <person name="Sivarajan S.R."/>
            <person name="Poveda L."/>
            <person name="Shimizu-Inatsugi R."/>
            <person name="Schlapbach R."/>
            <person name="Sreeman S.M."/>
            <person name="Shimizu K.K."/>
        </authorList>
    </citation>
    <scope>NUCLEOTIDE SEQUENCE</scope>
</reference>
<sequence>MGWGGVVSRGTHLPGKGELEKSPPLGQGLDGRPDGADEFWQMRAGFLRAVRAGEKDATLGGSEGNLWIWRSGEEFVHDVD</sequence>
<dbReference type="AlphaFoldDB" id="A0AAV5DBK0"/>
<proteinExistence type="predicted"/>
<protein>
    <submittedName>
        <fullName evidence="2">Uncharacterized protein</fullName>
    </submittedName>
</protein>
<evidence type="ECO:0000256" key="1">
    <source>
        <dbReference type="SAM" id="MobiDB-lite"/>
    </source>
</evidence>
<dbReference type="EMBL" id="BQKI01000015">
    <property type="protein sequence ID" value="GJN08384.1"/>
    <property type="molecule type" value="Genomic_DNA"/>
</dbReference>
<name>A0AAV5DBK0_ELECO</name>
<organism evidence="2 3">
    <name type="scientific">Eleusine coracana subsp. coracana</name>
    <dbReference type="NCBI Taxonomy" id="191504"/>
    <lineage>
        <taxon>Eukaryota</taxon>
        <taxon>Viridiplantae</taxon>
        <taxon>Streptophyta</taxon>
        <taxon>Embryophyta</taxon>
        <taxon>Tracheophyta</taxon>
        <taxon>Spermatophyta</taxon>
        <taxon>Magnoliopsida</taxon>
        <taxon>Liliopsida</taxon>
        <taxon>Poales</taxon>
        <taxon>Poaceae</taxon>
        <taxon>PACMAD clade</taxon>
        <taxon>Chloridoideae</taxon>
        <taxon>Cynodonteae</taxon>
        <taxon>Eleusininae</taxon>
        <taxon>Eleusine</taxon>
    </lineage>
</organism>
<reference evidence="2" key="1">
    <citation type="journal article" date="2018" name="DNA Res.">
        <title>Multiple hybrid de novo genome assembly of finger millet, an orphan allotetraploid crop.</title>
        <authorList>
            <person name="Hatakeyama M."/>
            <person name="Aluri S."/>
            <person name="Balachadran M.T."/>
            <person name="Sivarajan S.R."/>
            <person name="Patrignani A."/>
            <person name="Gruter S."/>
            <person name="Poveda L."/>
            <person name="Shimizu-Inatsugi R."/>
            <person name="Baeten J."/>
            <person name="Francoijs K.J."/>
            <person name="Nataraja K.N."/>
            <person name="Reddy Y.A.N."/>
            <person name="Phadnis S."/>
            <person name="Ravikumar R.L."/>
            <person name="Schlapbach R."/>
            <person name="Sreeman S.M."/>
            <person name="Shimizu K.K."/>
        </authorList>
    </citation>
    <scope>NUCLEOTIDE SEQUENCE</scope>
</reference>
<evidence type="ECO:0000313" key="3">
    <source>
        <dbReference type="Proteomes" id="UP001054889"/>
    </source>
</evidence>
<comment type="caution">
    <text evidence="2">The sequence shown here is derived from an EMBL/GenBank/DDBJ whole genome shotgun (WGS) entry which is preliminary data.</text>
</comment>
<keyword evidence="3" id="KW-1185">Reference proteome</keyword>
<accession>A0AAV5DBK0</accession>
<gene>
    <name evidence="2" type="primary">ga26295</name>
    <name evidence="2" type="ORF">PR202_ga26295</name>
</gene>
<feature type="region of interest" description="Disordered" evidence="1">
    <location>
        <begin position="1"/>
        <end position="35"/>
    </location>
</feature>